<dbReference type="AlphaFoldDB" id="A0A1R3FU81"/>
<name>A0A1R3FU81_COCAP</name>
<evidence type="ECO:0000256" key="1">
    <source>
        <dbReference type="SAM" id="MobiDB-lite"/>
    </source>
</evidence>
<dbReference type="Proteomes" id="UP000188268">
    <property type="component" value="Unassembled WGS sequence"/>
</dbReference>
<dbReference type="EMBL" id="AWWV01016488">
    <property type="protein sequence ID" value="OMO49422.1"/>
    <property type="molecule type" value="Genomic_DNA"/>
</dbReference>
<protein>
    <submittedName>
        <fullName evidence="2">Uncharacterized protein</fullName>
    </submittedName>
</protein>
<feature type="compositionally biased region" description="Polar residues" evidence="1">
    <location>
        <begin position="1"/>
        <end position="11"/>
    </location>
</feature>
<evidence type="ECO:0000313" key="2">
    <source>
        <dbReference type="EMBL" id="OMO49422.1"/>
    </source>
</evidence>
<organism evidence="2 3">
    <name type="scientific">Corchorus capsularis</name>
    <name type="common">Jute</name>
    <dbReference type="NCBI Taxonomy" id="210143"/>
    <lineage>
        <taxon>Eukaryota</taxon>
        <taxon>Viridiplantae</taxon>
        <taxon>Streptophyta</taxon>
        <taxon>Embryophyta</taxon>
        <taxon>Tracheophyta</taxon>
        <taxon>Spermatophyta</taxon>
        <taxon>Magnoliopsida</taxon>
        <taxon>eudicotyledons</taxon>
        <taxon>Gunneridae</taxon>
        <taxon>Pentapetalae</taxon>
        <taxon>rosids</taxon>
        <taxon>malvids</taxon>
        <taxon>Malvales</taxon>
        <taxon>Malvaceae</taxon>
        <taxon>Grewioideae</taxon>
        <taxon>Apeibeae</taxon>
        <taxon>Corchorus</taxon>
    </lineage>
</organism>
<reference evidence="2 3" key="1">
    <citation type="submission" date="2013-09" db="EMBL/GenBank/DDBJ databases">
        <title>Corchorus capsularis genome sequencing.</title>
        <authorList>
            <person name="Alam M."/>
            <person name="Haque M.S."/>
            <person name="Islam M.S."/>
            <person name="Emdad E.M."/>
            <person name="Islam M.M."/>
            <person name="Ahmed B."/>
            <person name="Halim A."/>
            <person name="Hossen Q.M.M."/>
            <person name="Hossain M.Z."/>
            <person name="Ahmed R."/>
            <person name="Khan M.M."/>
            <person name="Islam R."/>
            <person name="Rashid M.M."/>
            <person name="Khan S.A."/>
            <person name="Rahman M.S."/>
            <person name="Alam M."/>
        </authorList>
    </citation>
    <scope>NUCLEOTIDE SEQUENCE [LARGE SCALE GENOMIC DNA]</scope>
    <source>
        <strain evidence="3">cv. CVL-1</strain>
        <tissue evidence="2">Whole seedling</tissue>
    </source>
</reference>
<evidence type="ECO:0000313" key="3">
    <source>
        <dbReference type="Proteomes" id="UP000188268"/>
    </source>
</evidence>
<proteinExistence type="predicted"/>
<feature type="region of interest" description="Disordered" evidence="1">
    <location>
        <begin position="1"/>
        <end position="21"/>
    </location>
</feature>
<comment type="caution">
    <text evidence="2">The sequence shown here is derived from an EMBL/GenBank/DDBJ whole genome shotgun (WGS) entry which is preliminary data.</text>
</comment>
<sequence>MGTVTASQNPSLVHHLHIAKA</sequence>
<keyword evidence="3" id="KW-1185">Reference proteome</keyword>
<accession>A0A1R3FU81</accession>
<dbReference type="Gramene" id="OMO49422">
    <property type="protein sequence ID" value="OMO49422"/>
    <property type="gene ID" value="CCACVL1_31008"/>
</dbReference>
<gene>
    <name evidence="2" type="ORF">CCACVL1_31008</name>
</gene>